<dbReference type="STRING" id="1120980.GCA_000745955_01331"/>
<keyword evidence="7" id="KW-1185">Reference proteome</keyword>
<keyword evidence="3 5" id="KW-1133">Transmembrane helix</keyword>
<evidence type="ECO:0000256" key="3">
    <source>
        <dbReference type="ARBA" id="ARBA00022989"/>
    </source>
</evidence>
<keyword evidence="2 5" id="KW-0812">Transmembrane</keyword>
<dbReference type="RefSeq" id="WP_084693543.1">
    <property type="nucleotide sequence ID" value="NZ_CP091519.2"/>
</dbReference>
<reference evidence="6 7" key="1">
    <citation type="submission" date="2018-06" db="EMBL/GenBank/DDBJ databases">
        <authorList>
            <consortium name="Pathogen Informatics"/>
            <person name="Doyle S."/>
        </authorList>
    </citation>
    <scope>NUCLEOTIDE SEQUENCE [LARGE SCALE GENOMIC DNA]</scope>
    <source>
        <strain evidence="6 7">NCTC10283</strain>
    </source>
</reference>
<dbReference type="AlphaFoldDB" id="A0A376BN98"/>
<dbReference type="OrthoDB" id="6631425at2"/>
<dbReference type="EMBL" id="UFSO01000002">
    <property type="protein sequence ID" value="SSY70694.1"/>
    <property type="molecule type" value="Genomic_DNA"/>
</dbReference>
<organism evidence="6 7">
    <name type="scientific">Alysiella crassa</name>
    <dbReference type="NCBI Taxonomy" id="153491"/>
    <lineage>
        <taxon>Bacteria</taxon>
        <taxon>Pseudomonadati</taxon>
        <taxon>Pseudomonadota</taxon>
        <taxon>Betaproteobacteria</taxon>
        <taxon>Neisseriales</taxon>
        <taxon>Neisseriaceae</taxon>
        <taxon>Alysiella</taxon>
    </lineage>
</organism>
<evidence type="ECO:0000313" key="6">
    <source>
        <dbReference type="EMBL" id="SSY70694.1"/>
    </source>
</evidence>
<evidence type="ECO:0000256" key="4">
    <source>
        <dbReference type="ARBA" id="ARBA00023136"/>
    </source>
</evidence>
<evidence type="ECO:0000256" key="5">
    <source>
        <dbReference type="SAM" id="Phobius"/>
    </source>
</evidence>
<accession>A0A376BN98</accession>
<gene>
    <name evidence="6" type="ORF">NCTC10283_00803</name>
</gene>
<proteinExistence type="predicted"/>
<dbReference type="Proteomes" id="UP000254209">
    <property type="component" value="Unassembled WGS sequence"/>
</dbReference>
<dbReference type="Pfam" id="PF05101">
    <property type="entry name" value="VirB3"/>
    <property type="match status" value="1"/>
</dbReference>
<comment type="subcellular location">
    <subcellularLocation>
        <location evidence="1">Membrane</location>
    </subcellularLocation>
</comment>
<dbReference type="GO" id="GO:0016020">
    <property type="term" value="C:membrane"/>
    <property type="evidence" value="ECO:0007669"/>
    <property type="project" value="UniProtKB-SubCell"/>
</dbReference>
<evidence type="ECO:0000256" key="1">
    <source>
        <dbReference type="ARBA" id="ARBA00004370"/>
    </source>
</evidence>
<name>A0A376BN98_9NEIS</name>
<evidence type="ECO:0000313" key="7">
    <source>
        <dbReference type="Proteomes" id="UP000254209"/>
    </source>
</evidence>
<keyword evidence="4 5" id="KW-0472">Membrane</keyword>
<evidence type="ECO:0000256" key="2">
    <source>
        <dbReference type="ARBA" id="ARBA00022692"/>
    </source>
</evidence>
<sequence>MNDIETEYPTFNGLNRQAMIWGVPLIPFMACFFVLMMLFMVSMTFLGGKSLFILLLVIPIFLALRSISANDDQAFKIYGIEIKWWLRRQHAELFNGATTIVSTKYGRQTSDYQRFFQQNFQETARPIGISTENLPTRYQ</sequence>
<feature type="transmembrane region" description="Helical" evidence="5">
    <location>
        <begin position="18"/>
        <end position="39"/>
    </location>
</feature>
<feature type="transmembrane region" description="Helical" evidence="5">
    <location>
        <begin position="51"/>
        <end position="68"/>
    </location>
</feature>
<dbReference type="InterPro" id="IPR007792">
    <property type="entry name" value="T4SS_VirB3/TrbD/AvhB"/>
</dbReference>
<protein>
    <submittedName>
        <fullName evidence="6">Type IV secretory pathway, VirB3-like protein</fullName>
    </submittedName>
</protein>